<proteinExistence type="predicted"/>
<dbReference type="Proteomes" id="UP001501821">
    <property type="component" value="Unassembled WGS sequence"/>
</dbReference>
<evidence type="ECO:0000313" key="2">
    <source>
        <dbReference type="EMBL" id="GAA3817856.1"/>
    </source>
</evidence>
<evidence type="ECO:0000256" key="1">
    <source>
        <dbReference type="SAM" id="Phobius"/>
    </source>
</evidence>
<evidence type="ECO:0000313" key="3">
    <source>
        <dbReference type="Proteomes" id="UP001501821"/>
    </source>
</evidence>
<keyword evidence="1" id="KW-0812">Transmembrane</keyword>
<organism evidence="2 3">
    <name type="scientific">Nocardioides panacisoli</name>
    <dbReference type="NCBI Taxonomy" id="627624"/>
    <lineage>
        <taxon>Bacteria</taxon>
        <taxon>Bacillati</taxon>
        <taxon>Actinomycetota</taxon>
        <taxon>Actinomycetes</taxon>
        <taxon>Propionibacteriales</taxon>
        <taxon>Nocardioidaceae</taxon>
        <taxon>Nocardioides</taxon>
    </lineage>
</organism>
<sequence>MADQQFAEVRDSAHEQSHTVGMRAPFVMLLAAALLGGLLVAGPSTAARGTEEMSHHRAAMYYKKHVRPVTCASNAFFGRIWHGRNRITAHEVARRLPEIRRLSGMYGRALYRWVRALYNPPADWPSYVAHLVNKLAAVDTRASEIRRAQGSAASARGWLRLNARANRLYYGHYAATIRARLNLPRTTPCRRR</sequence>
<keyword evidence="1" id="KW-1133">Transmembrane helix</keyword>
<feature type="transmembrane region" description="Helical" evidence="1">
    <location>
        <begin position="26"/>
        <end position="47"/>
    </location>
</feature>
<comment type="caution">
    <text evidence="2">The sequence shown here is derived from an EMBL/GenBank/DDBJ whole genome shotgun (WGS) entry which is preliminary data.</text>
</comment>
<reference evidence="3" key="1">
    <citation type="journal article" date="2019" name="Int. J. Syst. Evol. Microbiol.">
        <title>The Global Catalogue of Microorganisms (GCM) 10K type strain sequencing project: providing services to taxonomists for standard genome sequencing and annotation.</title>
        <authorList>
            <consortium name="The Broad Institute Genomics Platform"/>
            <consortium name="The Broad Institute Genome Sequencing Center for Infectious Disease"/>
            <person name="Wu L."/>
            <person name="Ma J."/>
        </authorList>
    </citation>
    <scope>NUCLEOTIDE SEQUENCE [LARGE SCALE GENOMIC DNA]</scope>
    <source>
        <strain evidence="3">JCM 16953</strain>
    </source>
</reference>
<accession>A0ABP7IGE2</accession>
<gene>
    <name evidence="2" type="ORF">GCM10022242_19760</name>
</gene>
<protein>
    <submittedName>
        <fullName evidence="2">Uncharacterized protein</fullName>
    </submittedName>
</protein>
<keyword evidence="1" id="KW-0472">Membrane</keyword>
<name>A0ABP7IGE2_9ACTN</name>
<dbReference type="EMBL" id="BAABAH010000005">
    <property type="protein sequence ID" value="GAA3817856.1"/>
    <property type="molecule type" value="Genomic_DNA"/>
</dbReference>
<keyword evidence="3" id="KW-1185">Reference proteome</keyword>